<accession>A0A0V0GMT5</accession>
<name>A0A0V0GMT5_SOLCH</name>
<reference evidence="1" key="1">
    <citation type="submission" date="2015-12" db="EMBL/GenBank/DDBJ databases">
        <title>Gene expression during late stages of embryo sac development: a critical building block for successful pollen-pistil interactions.</title>
        <authorList>
            <person name="Liu Y."/>
            <person name="Joly V."/>
            <person name="Sabar M."/>
            <person name="Matton D.P."/>
        </authorList>
    </citation>
    <scope>NUCLEOTIDE SEQUENCE</scope>
</reference>
<organism evidence="1">
    <name type="scientific">Solanum chacoense</name>
    <name type="common">Chaco potato</name>
    <dbReference type="NCBI Taxonomy" id="4108"/>
    <lineage>
        <taxon>Eukaryota</taxon>
        <taxon>Viridiplantae</taxon>
        <taxon>Streptophyta</taxon>
        <taxon>Embryophyta</taxon>
        <taxon>Tracheophyta</taxon>
        <taxon>Spermatophyta</taxon>
        <taxon>Magnoliopsida</taxon>
        <taxon>eudicotyledons</taxon>
        <taxon>Gunneridae</taxon>
        <taxon>Pentapetalae</taxon>
        <taxon>asterids</taxon>
        <taxon>lamiids</taxon>
        <taxon>Solanales</taxon>
        <taxon>Solanaceae</taxon>
        <taxon>Solanoideae</taxon>
        <taxon>Solaneae</taxon>
        <taxon>Solanum</taxon>
    </lineage>
</organism>
<protein>
    <submittedName>
        <fullName evidence="1">Putative ovule protein</fullName>
    </submittedName>
</protein>
<proteinExistence type="predicted"/>
<dbReference type="EMBL" id="GEDG01035362">
    <property type="protein sequence ID" value="JAP09251.1"/>
    <property type="molecule type" value="Transcribed_RNA"/>
</dbReference>
<dbReference type="AlphaFoldDB" id="A0A0V0GMT5"/>
<sequence>MVLFEQKFLLLIKVVNLKWKMEKRNRRIGEMKCFICYISRYHTFKDVSIVECIFMECMYCGCL</sequence>
<evidence type="ECO:0000313" key="1">
    <source>
        <dbReference type="EMBL" id="JAP09251.1"/>
    </source>
</evidence>